<dbReference type="Pfam" id="PF02558">
    <property type="entry name" value="ApbA"/>
    <property type="match status" value="1"/>
</dbReference>
<evidence type="ECO:0000313" key="7">
    <source>
        <dbReference type="EMBL" id="UWX98437.1"/>
    </source>
</evidence>
<dbReference type="RefSeq" id="WP_260653523.1">
    <property type="nucleotide sequence ID" value="NZ_CP104275.1"/>
</dbReference>
<dbReference type="Gene3D" id="3.40.50.720">
    <property type="entry name" value="NAD(P)-binding Rossmann-like Domain"/>
    <property type="match status" value="1"/>
</dbReference>
<dbReference type="NCBIfam" id="TIGR00745">
    <property type="entry name" value="apbA_panE"/>
    <property type="match status" value="1"/>
</dbReference>
<dbReference type="EMBL" id="CP104275">
    <property type="protein sequence ID" value="UWX98437.1"/>
    <property type="molecule type" value="Genomic_DNA"/>
</dbReference>
<dbReference type="InterPro" id="IPR013332">
    <property type="entry name" value="KPR_N"/>
</dbReference>
<keyword evidence="8" id="KW-1185">Reference proteome</keyword>
<sequence length="306" mass="31866">MKIGIVGAGGVGAYFAAALSRAGHDIHLLVTPRHVEPLSVHGIRVTTGDGRDEFIPVSGVSTDAATIGECDAVVLACKAGHVRHVMRGALPLLGPGTPVLPLQNGVTASEQITAAVGSGHALGGLCMIISYLVEPGHVHHVGGYPAVTFGELDGAPTARVRVLAEALASAGISTRISDDITTDLWRKFMLITSYGGVGALCRRSVGETRTHPQTRALVEDAMREVAAVATAAGANLTEDDVQATMAQYDAFAPDSTASMQRDLIAGRPSELEEQNGTVIRIAARHNLPAPIHTTIYRALSILDGPR</sequence>
<comment type="pathway">
    <text evidence="4">Cofactor biosynthesis; (R)-pantothenate biosynthesis; (R)-pantoate from 3-methyl-2-oxobutanoate: step 2/2.</text>
</comment>
<dbReference type="PANTHER" id="PTHR21708:SF26">
    <property type="entry name" value="2-DEHYDROPANTOATE 2-REDUCTASE"/>
    <property type="match status" value="1"/>
</dbReference>
<accession>A0ABY5YTI7</accession>
<evidence type="ECO:0000256" key="2">
    <source>
        <dbReference type="ARBA" id="ARBA00022857"/>
    </source>
</evidence>
<dbReference type="InterPro" id="IPR051402">
    <property type="entry name" value="KPR-Related"/>
</dbReference>
<gene>
    <name evidence="7" type="ORF">N2K95_07275</name>
</gene>
<feature type="domain" description="Ketopantoate reductase N-terminal" evidence="5">
    <location>
        <begin position="3"/>
        <end position="153"/>
    </location>
</feature>
<evidence type="ECO:0000259" key="5">
    <source>
        <dbReference type="Pfam" id="PF02558"/>
    </source>
</evidence>
<protein>
    <recommendedName>
        <fullName evidence="4">2-dehydropantoate 2-reductase</fullName>
        <ecNumber evidence="4">1.1.1.169</ecNumber>
    </recommendedName>
    <alternativeName>
        <fullName evidence="4">Ketopantoate reductase</fullName>
    </alternativeName>
</protein>
<organism evidence="7 8">
    <name type="scientific">Arthrobacter zhaoxinii</name>
    <dbReference type="NCBI Taxonomy" id="2964616"/>
    <lineage>
        <taxon>Bacteria</taxon>
        <taxon>Bacillati</taxon>
        <taxon>Actinomycetota</taxon>
        <taxon>Actinomycetes</taxon>
        <taxon>Micrococcales</taxon>
        <taxon>Micrococcaceae</taxon>
        <taxon>Arthrobacter</taxon>
    </lineage>
</organism>
<dbReference type="EC" id="1.1.1.169" evidence="4"/>
<dbReference type="InterPro" id="IPR003710">
    <property type="entry name" value="ApbA"/>
</dbReference>
<dbReference type="InterPro" id="IPR008927">
    <property type="entry name" value="6-PGluconate_DH-like_C_sf"/>
</dbReference>
<dbReference type="SUPFAM" id="SSF48179">
    <property type="entry name" value="6-phosphogluconate dehydrogenase C-terminal domain-like"/>
    <property type="match status" value="1"/>
</dbReference>
<dbReference type="Gene3D" id="1.10.1040.10">
    <property type="entry name" value="N-(1-d-carboxylethyl)-l-norvaline Dehydrogenase, domain 2"/>
    <property type="match status" value="1"/>
</dbReference>
<proteinExistence type="inferred from homology"/>
<name>A0ABY5YTI7_9MICC</name>
<evidence type="ECO:0000313" key="8">
    <source>
        <dbReference type="Proteomes" id="UP001059859"/>
    </source>
</evidence>
<comment type="similarity">
    <text evidence="1 4">Belongs to the ketopantoate reductase family.</text>
</comment>
<evidence type="ECO:0000256" key="4">
    <source>
        <dbReference type="RuleBase" id="RU362068"/>
    </source>
</evidence>
<evidence type="ECO:0000256" key="3">
    <source>
        <dbReference type="ARBA" id="ARBA00023002"/>
    </source>
</evidence>
<dbReference type="GO" id="GO:0008677">
    <property type="term" value="F:2-dehydropantoate 2-reductase activity"/>
    <property type="evidence" value="ECO:0007669"/>
    <property type="project" value="UniProtKB-EC"/>
</dbReference>
<evidence type="ECO:0000256" key="1">
    <source>
        <dbReference type="ARBA" id="ARBA00007870"/>
    </source>
</evidence>
<reference evidence="7" key="1">
    <citation type="submission" date="2022-09" db="EMBL/GenBank/DDBJ databases">
        <title>Novel species in genus Arthrobacter.</title>
        <authorList>
            <person name="Liu Y."/>
        </authorList>
    </citation>
    <scope>NUCLEOTIDE SEQUENCE</scope>
    <source>
        <strain evidence="7">Zg-Y815</strain>
    </source>
</reference>
<keyword evidence="2 4" id="KW-0521">NADP</keyword>
<keyword evidence="4" id="KW-0566">Pantothenate biosynthesis</keyword>
<dbReference type="Pfam" id="PF08546">
    <property type="entry name" value="ApbA_C"/>
    <property type="match status" value="1"/>
</dbReference>
<dbReference type="SUPFAM" id="SSF51735">
    <property type="entry name" value="NAD(P)-binding Rossmann-fold domains"/>
    <property type="match status" value="1"/>
</dbReference>
<dbReference type="InterPro" id="IPR013328">
    <property type="entry name" value="6PGD_dom2"/>
</dbReference>
<feature type="domain" description="Ketopantoate reductase C-terminal" evidence="6">
    <location>
        <begin position="179"/>
        <end position="300"/>
    </location>
</feature>
<evidence type="ECO:0000259" key="6">
    <source>
        <dbReference type="Pfam" id="PF08546"/>
    </source>
</evidence>
<dbReference type="PANTHER" id="PTHR21708">
    <property type="entry name" value="PROBABLE 2-DEHYDROPANTOATE 2-REDUCTASE"/>
    <property type="match status" value="1"/>
</dbReference>
<dbReference type="InterPro" id="IPR013752">
    <property type="entry name" value="KPA_reductase"/>
</dbReference>
<dbReference type="Proteomes" id="UP001059859">
    <property type="component" value="Chromosome"/>
</dbReference>
<keyword evidence="3 4" id="KW-0560">Oxidoreductase</keyword>
<dbReference type="InterPro" id="IPR036291">
    <property type="entry name" value="NAD(P)-bd_dom_sf"/>
</dbReference>
<dbReference type="NCBIfam" id="NF005091">
    <property type="entry name" value="PRK06522.2-2"/>
    <property type="match status" value="1"/>
</dbReference>
<comment type="catalytic activity">
    <reaction evidence="4">
        <text>(R)-pantoate + NADP(+) = 2-dehydropantoate + NADPH + H(+)</text>
        <dbReference type="Rhea" id="RHEA:16233"/>
        <dbReference type="ChEBI" id="CHEBI:11561"/>
        <dbReference type="ChEBI" id="CHEBI:15378"/>
        <dbReference type="ChEBI" id="CHEBI:15980"/>
        <dbReference type="ChEBI" id="CHEBI:57783"/>
        <dbReference type="ChEBI" id="CHEBI:58349"/>
        <dbReference type="EC" id="1.1.1.169"/>
    </reaction>
</comment>
<comment type="function">
    <text evidence="4">Catalyzes the NADPH-dependent reduction of ketopantoate into pantoic acid.</text>
</comment>